<accession>A0A672M4A8</accession>
<reference evidence="4" key="2">
    <citation type="submission" date="2025-09" db="UniProtKB">
        <authorList>
            <consortium name="Ensembl"/>
        </authorList>
    </citation>
    <scope>IDENTIFICATION</scope>
</reference>
<organism evidence="4 5">
    <name type="scientific">Sinocyclocheilus grahami</name>
    <name type="common">Dianchi golden-line fish</name>
    <name type="synonym">Barbus grahami</name>
    <dbReference type="NCBI Taxonomy" id="75366"/>
    <lineage>
        <taxon>Eukaryota</taxon>
        <taxon>Metazoa</taxon>
        <taxon>Chordata</taxon>
        <taxon>Craniata</taxon>
        <taxon>Vertebrata</taxon>
        <taxon>Euteleostomi</taxon>
        <taxon>Actinopterygii</taxon>
        <taxon>Neopterygii</taxon>
        <taxon>Teleostei</taxon>
        <taxon>Ostariophysi</taxon>
        <taxon>Cypriniformes</taxon>
        <taxon>Cyprinidae</taxon>
        <taxon>Cyprininae</taxon>
        <taxon>Sinocyclocheilus</taxon>
    </lineage>
</organism>
<dbReference type="SUPFAM" id="SSF54060">
    <property type="entry name" value="His-Me finger endonucleases"/>
    <property type="match status" value="1"/>
</dbReference>
<proteinExistence type="predicted"/>
<keyword evidence="1" id="KW-0732">Signal</keyword>
<dbReference type="InterPro" id="IPR039015">
    <property type="entry name" value="ENDOD1"/>
</dbReference>
<protein>
    <submittedName>
        <fullName evidence="4">Endonuclease domain-containing 1 protein-like</fullName>
    </submittedName>
</protein>
<dbReference type="GO" id="GO:0046872">
    <property type="term" value="F:metal ion binding"/>
    <property type="evidence" value="ECO:0007669"/>
    <property type="project" value="InterPro"/>
</dbReference>
<dbReference type="RefSeq" id="XP_016114769.1">
    <property type="nucleotide sequence ID" value="XM_016259283.1"/>
</dbReference>
<reference evidence="4" key="1">
    <citation type="submission" date="2025-08" db="UniProtKB">
        <authorList>
            <consortium name="Ensembl"/>
        </authorList>
    </citation>
    <scope>IDENTIFICATION</scope>
</reference>
<dbReference type="OMA" id="MILWASI"/>
<feature type="domain" description="ENPP1-3/EXOG-like endonuclease/phosphodiesterase" evidence="2">
    <location>
        <begin position="54"/>
        <end position="277"/>
    </location>
</feature>
<feature type="signal peptide" evidence="1">
    <location>
        <begin position="1"/>
        <end position="19"/>
    </location>
</feature>
<evidence type="ECO:0000259" key="3">
    <source>
        <dbReference type="SMART" id="SM00892"/>
    </source>
</evidence>
<dbReference type="InterPro" id="IPR044925">
    <property type="entry name" value="His-Me_finger_sf"/>
</dbReference>
<gene>
    <name evidence="4" type="primary">LOC107572853</name>
</gene>
<dbReference type="InterPro" id="IPR044929">
    <property type="entry name" value="DNA/RNA_non-sp_Endonuclease_sf"/>
</dbReference>
<dbReference type="GO" id="GO:0016787">
    <property type="term" value="F:hydrolase activity"/>
    <property type="evidence" value="ECO:0007669"/>
    <property type="project" value="InterPro"/>
</dbReference>
<feature type="chain" id="PRO_5025343368" evidence="1">
    <location>
        <begin position="20"/>
        <end position="593"/>
    </location>
</feature>
<evidence type="ECO:0000259" key="2">
    <source>
        <dbReference type="SMART" id="SM00477"/>
    </source>
</evidence>
<dbReference type="AlphaFoldDB" id="A0A672M4A8"/>
<evidence type="ECO:0000256" key="1">
    <source>
        <dbReference type="SAM" id="SignalP"/>
    </source>
</evidence>
<evidence type="ECO:0000313" key="4">
    <source>
        <dbReference type="Ensembl" id="ENSSGRP00000033237.1"/>
    </source>
</evidence>
<dbReference type="SMART" id="SM00892">
    <property type="entry name" value="Endonuclease_NS"/>
    <property type="match status" value="1"/>
</dbReference>
<evidence type="ECO:0000313" key="5">
    <source>
        <dbReference type="Proteomes" id="UP000472262"/>
    </source>
</evidence>
<feature type="domain" description="DNA/RNA non-specific endonuclease/pyrophosphatase/phosphodiesterase" evidence="3">
    <location>
        <begin position="53"/>
        <end position="272"/>
    </location>
</feature>
<name>A0A672M4A8_SINGR</name>
<dbReference type="KEGG" id="sgh:107572853"/>
<dbReference type="Proteomes" id="UP000472262">
    <property type="component" value="Unassembled WGS sequence"/>
</dbReference>
<dbReference type="InterPro" id="IPR020821">
    <property type="entry name" value="ENPP1-3/EXOG-like_nuc-like"/>
</dbReference>
<dbReference type="SMART" id="SM00477">
    <property type="entry name" value="NUC"/>
    <property type="match status" value="1"/>
</dbReference>
<dbReference type="Pfam" id="PF01223">
    <property type="entry name" value="Endonuclease_NS"/>
    <property type="match status" value="1"/>
</dbReference>
<keyword evidence="5" id="KW-1185">Reference proteome</keyword>
<dbReference type="GeneID" id="107572853"/>
<dbReference type="InParanoid" id="A0A672M4A8"/>
<dbReference type="OrthoDB" id="69221at2759"/>
<dbReference type="PANTHER" id="PTHR21472:SF21">
    <property type="entry name" value="ENDONUCLEASE DOMAIN-CONTAINING 1 PROTEIN-LIKE-RELATED"/>
    <property type="match status" value="1"/>
</dbReference>
<dbReference type="Ensembl" id="ENSSGRT00000035680.1">
    <property type="protein sequence ID" value="ENSSGRP00000033237.1"/>
    <property type="gene ID" value="ENSSGRG00000018520.1"/>
</dbReference>
<dbReference type="InterPro" id="IPR001604">
    <property type="entry name" value="Endo_G_ENPP1-like_dom"/>
</dbReference>
<dbReference type="PANTHER" id="PTHR21472">
    <property type="entry name" value="ENDONUCLEASE DOMAIN-CONTAINING 1 PROTEIN ENDOD1"/>
    <property type="match status" value="1"/>
</dbReference>
<dbReference type="GO" id="GO:0003676">
    <property type="term" value="F:nucleic acid binding"/>
    <property type="evidence" value="ECO:0007669"/>
    <property type="project" value="InterPro"/>
</dbReference>
<dbReference type="Gene3D" id="3.40.570.10">
    <property type="entry name" value="Extracellular Endonuclease, subunit A"/>
    <property type="match status" value="1"/>
</dbReference>
<sequence>MFVLGLFTCIVLRAFSAQAKVSDDFECEEFFYRNTEPGGMDQNAKKICQWTPQVYYYATLYSVHHRIPLYSAYRFDPACSSDGGRSNVWHLEPQISVPDSGTFYMERENRRNQNDYKGNQAISSDYSETGYDRGHLYPNSFQCGDGRTATFTLTNAAPMDPCFNRIQWGKREKDLRSFLKDTLNNDGNSATVYIVTGTVPNANLKIPQREISEDPERVTVPSHIWTAVCYKHNSDDSKSFSFGYIGENLPEGSISVMEVSALNYRLSELYSEHSDTSHSVRIFVDDCFDDNSKSSKVQIEFKNKINLSGSQRLQSSDVQNTFGAVKRLVSSDSISSAMNVKVSKLEAKLAFDNMDTYYIVAEKMKASAESACLIKPQERTIVHDEFRKRDVPKVSDAVECLLVPEKQKTAADGSPCQSITDSSDSCQCTTGGRTKPCCSSPCLYQHKLSSYMCHSGQTLIECSPRYSLVTVNGERCLDDHPCATYGYDYYWCWTGSLPHHWDYCSPPLWKSKAANGQYCHSNHACAKYRARYRWCYTADGNNHECCISDNCFSTVTNKTCRSDHPCGYYGYDYLWCFTDDKKNYAKCCKNCSQ</sequence>